<gene>
    <name evidence="2" type="ORF">R9X50_00469400</name>
</gene>
<protein>
    <recommendedName>
        <fullName evidence="4">Lysine-specific metallo-endopeptidase domain-containing protein</fullName>
    </recommendedName>
</protein>
<evidence type="ECO:0008006" key="4">
    <source>
        <dbReference type="Google" id="ProtNLM"/>
    </source>
</evidence>
<feature type="chain" id="PRO_5042930035" description="Lysine-specific metallo-endopeptidase domain-containing protein" evidence="1">
    <location>
        <begin position="22"/>
        <end position="363"/>
    </location>
</feature>
<dbReference type="Gene3D" id="3.40.390.10">
    <property type="entry name" value="Collagenase (Catalytic Domain)"/>
    <property type="match status" value="1"/>
</dbReference>
<dbReference type="InterPro" id="IPR024079">
    <property type="entry name" value="MetalloPept_cat_dom_sf"/>
</dbReference>
<keyword evidence="1" id="KW-0732">Signal</keyword>
<keyword evidence="3" id="KW-1185">Reference proteome</keyword>
<proteinExistence type="predicted"/>
<evidence type="ECO:0000313" key="2">
    <source>
        <dbReference type="EMBL" id="WPH01840.1"/>
    </source>
</evidence>
<feature type="signal peptide" evidence="1">
    <location>
        <begin position="1"/>
        <end position="21"/>
    </location>
</feature>
<reference evidence="2 3" key="1">
    <citation type="submission" date="2023-11" db="EMBL/GenBank/DDBJ databases">
        <title>An acidophilic fungus is an integral part of prey digestion in a carnivorous sundew plant.</title>
        <authorList>
            <person name="Tsai I.J."/>
        </authorList>
    </citation>
    <scope>NUCLEOTIDE SEQUENCE [LARGE SCALE GENOMIC DNA]</scope>
    <source>
        <strain evidence="2">169a</strain>
    </source>
</reference>
<organism evidence="2 3">
    <name type="scientific">Acrodontium crateriforme</name>
    <dbReference type="NCBI Taxonomy" id="150365"/>
    <lineage>
        <taxon>Eukaryota</taxon>
        <taxon>Fungi</taxon>
        <taxon>Dikarya</taxon>
        <taxon>Ascomycota</taxon>
        <taxon>Pezizomycotina</taxon>
        <taxon>Dothideomycetes</taxon>
        <taxon>Dothideomycetidae</taxon>
        <taxon>Mycosphaerellales</taxon>
        <taxon>Teratosphaeriaceae</taxon>
        <taxon>Acrodontium</taxon>
    </lineage>
</organism>
<dbReference type="AlphaFoldDB" id="A0AAQ3M5T3"/>
<evidence type="ECO:0000313" key="3">
    <source>
        <dbReference type="Proteomes" id="UP001303373"/>
    </source>
</evidence>
<dbReference type="Proteomes" id="UP001303373">
    <property type="component" value="Chromosome 6"/>
</dbReference>
<accession>A0AAQ3M5T3</accession>
<evidence type="ECO:0000256" key="1">
    <source>
        <dbReference type="SAM" id="SignalP"/>
    </source>
</evidence>
<sequence>MHVFNFLIFGVQSWVVQTVHAASPNGPPGSNVFDIFDVDQSCVSRDLQKLVNEATEMAYAGSLIVNQGATGQSLPGVAYLYGLFGAAAAPDDEGTRPKDFSTLQTCFQRTLNFLAYGVQPSGNVFNGKTVKPRLYCDDSSFQHQARQAQATQLDGQLATDGNGDPLSIELVYSSDFLDFIEKNAAFPEPHLVNIPQTSDHPAFSQYIFTDRAQLCAPGRYGQTFRAQTHSGGENPVPIILLCPDCFSYGNSPSLGFSAPTYVGQSLDDFLPKGTNTFLHELFHFAPWWPSANAIFTGDPAYPQKDDLAGVTTLLYDKASTNAQSYVYFGLAAWYSLYKPANINGQSQTLVFNNGYGEILYEGP</sequence>
<dbReference type="GO" id="GO:0008237">
    <property type="term" value="F:metallopeptidase activity"/>
    <property type="evidence" value="ECO:0007669"/>
    <property type="project" value="InterPro"/>
</dbReference>
<dbReference type="EMBL" id="CP138585">
    <property type="protein sequence ID" value="WPH01840.1"/>
    <property type="molecule type" value="Genomic_DNA"/>
</dbReference>
<name>A0AAQ3M5T3_9PEZI</name>